<name>A0A3P7L3T0_DIBLA</name>
<sequence length="231" mass="26169">MESAVTEKANYVDVATLRARIDFLTSEFSSLATKYANVRNELDRLSCQSSDSASNFSKNLLHFVASLFDNQQYSDVEFKTKTNPIKAHRFILKARGAQWSETADSKFIDISHVPEDVARTFVKWLYTGDCERATEASDDFLLQIETLIIPRICKENFVKVFGSAYENNAKNLTDRCLAFAKDIYVNLAVTEINILSRLLVLQTWPHCPQLVSFLSFASTHHPSTRLPASIE</sequence>
<dbReference type="Gene3D" id="3.30.710.10">
    <property type="entry name" value="Potassium Channel Kv1.1, Chain A"/>
    <property type="match status" value="1"/>
</dbReference>
<gene>
    <name evidence="2" type="ORF">DILT_LOCUS7135</name>
</gene>
<dbReference type="InterPro" id="IPR051481">
    <property type="entry name" value="BTB-POZ/Galectin-3-binding"/>
</dbReference>
<reference evidence="2 3" key="1">
    <citation type="submission" date="2018-11" db="EMBL/GenBank/DDBJ databases">
        <authorList>
            <consortium name="Pathogen Informatics"/>
        </authorList>
    </citation>
    <scope>NUCLEOTIDE SEQUENCE [LARGE SCALE GENOMIC DNA]</scope>
</reference>
<dbReference type="PANTHER" id="PTHR24410:SF23">
    <property type="entry name" value="BTB DOMAIN-CONTAINING PROTEIN-RELATED"/>
    <property type="match status" value="1"/>
</dbReference>
<dbReference type="InterPro" id="IPR000210">
    <property type="entry name" value="BTB/POZ_dom"/>
</dbReference>
<organism evidence="2 3">
    <name type="scientific">Dibothriocephalus latus</name>
    <name type="common">Fish tapeworm</name>
    <name type="synonym">Diphyllobothrium latum</name>
    <dbReference type="NCBI Taxonomy" id="60516"/>
    <lineage>
        <taxon>Eukaryota</taxon>
        <taxon>Metazoa</taxon>
        <taxon>Spiralia</taxon>
        <taxon>Lophotrochozoa</taxon>
        <taxon>Platyhelminthes</taxon>
        <taxon>Cestoda</taxon>
        <taxon>Eucestoda</taxon>
        <taxon>Diphyllobothriidea</taxon>
        <taxon>Diphyllobothriidae</taxon>
        <taxon>Dibothriocephalus</taxon>
    </lineage>
</organism>
<dbReference type="Proteomes" id="UP000281553">
    <property type="component" value="Unassembled WGS sequence"/>
</dbReference>
<evidence type="ECO:0000313" key="3">
    <source>
        <dbReference type="Proteomes" id="UP000281553"/>
    </source>
</evidence>
<dbReference type="AlphaFoldDB" id="A0A3P7L3T0"/>
<dbReference type="Pfam" id="PF00651">
    <property type="entry name" value="BTB"/>
    <property type="match status" value="1"/>
</dbReference>
<dbReference type="OrthoDB" id="2306477at2759"/>
<feature type="domain" description="BTB" evidence="1">
    <location>
        <begin position="66"/>
        <end position="154"/>
    </location>
</feature>
<evidence type="ECO:0000313" key="2">
    <source>
        <dbReference type="EMBL" id="VDN11304.1"/>
    </source>
</evidence>
<dbReference type="PANTHER" id="PTHR24410">
    <property type="entry name" value="HL07962P-RELATED"/>
    <property type="match status" value="1"/>
</dbReference>
<dbReference type="InterPro" id="IPR011333">
    <property type="entry name" value="SKP1/BTB/POZ_sf"/>
</dbReference>
<dbReference type="SUPFAM" id="SSF54695">
    <property type="entry name" value="POZ domain"/>
    <property type="match status" value="1"/>
</dbReference>
<accession>A0A3P7L3T0</accession>
<dbReference type="EMBL" id="UYRU01051173">
    <property type="protein sequence ID" value="VDN11304.1"/>
    <property type="molecule type" value="Genomic_DNA"/>
</dbReference>
<proteinExistence type="predicted"/>
<protein>
    <recommendedName>
        <fullName evidence="1">BTB domain-containing protein</fullName>
    </recommendedName>
</protein>
<keyword evidence="3" id="KW-1185">Reference proteome</keyword>
<evidence type="ECO:0000259" key="1">
    <source>
        <dbReference type="Pfam" id="PF00651"/>
    </source>
</evidence>